<name>A0A346RNR9_9ABAC</name>
<dbReference type="Pfam" id="PF13455">
    <property type="entry name" value="MUG113"/>
    <property type="match status" value="1"/>
</dbReference>
<dbReference type="Proteomes" id="UP000500845">
    <property type="component" value="Segment"/>
</dbReference>
<dbReference type="EMBL" id="MH394321">
    <property type="protein sequence ID" value="AXS67716.1"/>
    <property type="molecule type" value="Genomic_DNA"/>
</dbReference>
<dbReference type="GeneID" id="65102169"/>
<proteinExistence type="predicted"/>
<evidence type="ECO:0000313" key="1">
    <source>
        <dbReference type="EMBL" id="AXS67716.1"/>
    </source>
</evidence>
<accession>A0A346RNR9</accession>
<reference evidence="1 2" key="1">
    <citation type="journal article" date="2018" name="J. Invertebr. Pathol.">
        <title>Morphological, genetic and biological characterisation of a novel alphabaculovirus isolated from Cryptophlebia peltastica (Lepidoptera: Tortricidae).</title>
        <authorList>
            <person name="Marsberg T."/>
            <person name="Jukes M.D."/>
            <person name="Krejmer-Rabalska M."/>
            <person name="Rabalski L."/>
            <person name="Knox C.M."/>
            <person name="Moore S.D."/>
            <person name="Hill M.P."/>
            <person name="Szewczyk B."/>
        </authorList>
    </citation>
    <scope>NUCLEOTIDE SEQUENCE [LARGE SCALE GENOMIC DNA]</scope>
    <source>
        <strain evidence="1">SA</strain>
    </source>
</reference>
<sequence>MRDGYIHDTIHAPVIPEGKAVLYVATTKTYAQNDQYKIGYTTRIHGRLSSFNCGRAEEDKMYYCLYTRPMYNCAKLKRLLKKKLSSHQCGGDMFRLSLEELENLIVKCCIKLKKVLH</sequence>
<dbReference type="KEGG" id="vg:65102169"/>
<evidence type="ECO:0000313" key="2">
    <source>
        <dbReference type="Proteomes" id="UP000500845"/>
    </source>
</evidence>
<organism evidence="1 2">
    <name type="scientific">Cryptophlebia peltastica nucleopolyhedrovirus</name>
    <dbReference type="NCBI Taxonomy" id="2304025"/>
    <lineage>
        <taxon>Viruses</taxon>
        <taxon>Viruses incertae sedis</taxon>
        <taxon>Naldaviricetes</taxon>
        <taxon>Lefavirales</taxon>
        <taxon>Baculoviridae</taxon>
        <taxon>Alphabaculovirus</taxon>
        <taxon>Alphabaculovirus crypeltasticae</taxon>
    </lineage>
</organism>
<dbReference type="RefSeq" id="YP_010086924.1">
    <property type="nucleotide sequence ID" value="NC_055500.1"/>
</dbReference>
<keyword evidence="2" id="KW-1185">Reference proteome</keyword>
<protein>
    <submittedName>
        <fullName evidence="1">Bro-b</fullName>
    </submittedName>
</protein>